<keyword evidence="2" id="KW-1185">Reference proteome</keyword>
<gene>
    <name evidence="1" type="ORF">VP01_3427g2</name>
</gene>
<comment type="caution">
    <text evidence="1">The sequence shown here is derived from an EMBL/GenBank/DDBJ whole genome shotgun (WGS) entry which is preliminary data.</text>
</comment>
<name>A0A0L6UWG6_9BASI</name>
<reference evidence="1 2" key="1">
    <citation type="submission" date="2015-08" db="EMBL/GenBank/DDBJ databases">
        <title>Next Generation Sequencing and Analysis of the Genome of Puccinia sorghi L Schw, the Causal Agent of Maize Common Rust.</title>
        <authorList>
            <person name="Rochi L."/>
            <person name="Burguener G."/>
            <person name="Darino M."/>
            <person name="Turjanski A."/>
            <person name="Kreff E."/>
            <person name="Dieguez M.J."/>
            <person name="Sacco F."/>
        </authorList>
    </citation>
    <scope>NUCLEOTIDE SEQUENCE [LARGE SCALE GENOMIC DNA]</scope>
    <source>
        <strain evidence="1 2">RO10H11247</strain>
    </source>
</reference>
<accession>A0A0L6UWG6</accession>
<sequence>MRLIQHQNKRQERKNAGGFGVHIAARHPPATSSLLIPYQCLLQHHEGPLRKTRSIMCSTGILAWKDHAEVNNLVDAWLFDLKPHTEAKITFPRKIKFRIMYEYLCSIWPLIEQQLQIFLTN</sequence>
<organism evidence="1 2">
    <name type="scientific">Puccinia sorghi</name>
    <dbReference type="NCBI Taxonomy" id="27349"/>
    <lineage>
        <taxon>Eukaryota</taxon>
        <taxon>Fungi</taxon>
        <taxon>Dikarya</taxon>
        <taxon>Basidiomycota</taxon>
        <taxon>Pucciniomycotina</taxon>
        <taxon>Pucciniomycetes</taxon>
        <taxon>Pucciniales</taxon>
        <taxon>Pucciniaceae</taxon>
        <taxon>Puccinia</taxon>
    </lineage>
</organism>
<dbReference type="VEuPathDB" id="FungiDB:VP01_3427g2"/>
<evidence type="ECO:0000313" key="1">
    <source>
        <dbReference type="EMBL" id="KNZ52853.1"/>
    </source>
</evidence>
<dbReference type="EMBL" id="LAVV01008421">
    <property type="protein sequence ID" value="KNZ52853.1"/>
    <property type="molecule type" value="Genomic_DNA"/>
</dbReference>
<dbReference type="Proteomes" id="UP000037035">
    <property type="component" value="Unassembled WGS sequence"/>
</dbReference>
<proteinExistence type="predicted"/>
<evidence type="ECO:0000313" key="2">
    <source>
        <dbReference type="Proteomes" id="UP000037035"/>
    </source>
</evidence>
<dbReference type="AlphaFoldDB" id="A0A0L6UWG6"/>
<protein>
    <submittedName>
        <fullName evidence="1">Uncharacterized protein</fullName>
    </submittedName>
</protein>